<dbReference type="AlphaFoldDB" id="A0A182ISY2"/>
<reference evidence="1" key="1">
    <citation type="submission" date="2022-08" db="UniProtKB">
        <authorList>
            <consortium name="EnsemblMetazoa"/>
        </authorList>
    </citation>
    <scope>IDENTIFICATION</scope>
    <source>
        <strain evidence="1">EBRO</strain>
    </source>
</reference>
<dbReference type="SUPFAM" id="SSF57567">
    <property type="entry name" value="Serine protease inhibitors"/>
    <property type="match status" value="1"/>
</dbReference>
<dbReference type="VEuPathDB" id="VectorBase:AATE004875"/>
<dbReference type="InterPro" id="IPR036084">
    <property type="entry name" value="Ser_inhib-like_sf"/>
</dbReference>
<protein>
    <submittedName>
        <fullName evidence="1">Uncharacterized protein</fullName>
    </submittedName>
</protein>
<dbReference type="EnsemblMetazoa" id="AATE004875-RA">
    <property type="protein sequence ID" value="AATE004875-PA.1"/>
    <property type="gene ID" value="AATE004875"/>
</dbReference>
<accession>A0A182ISY2</accession>
<name>A0A182ISY2_ANOAO</name>
<sequence>MNCAVLFFTLVATGLVGSALAQASLDAPPLEQDEPKELTENDEERNCVPKKSCGPDEEYRCCGPCYQLACLGSVIECQNRCYADCYCVKGFIREFPGGPCVPDLFCPLVDLPSLSEYDDYDV</sequence>
<evidence type="ECO:0000313" key="1">
    <source>
        <dbReference type="EnsemblMetazoa" id="AATE004875-PA.1"/>
    </source>
</evidence>
<dbReference type="Gene3D" id="2.10.25.10">
    <property type="entry name" value="Laminin"/>
    <property type="match status" value="1"/>
</dbReference>
<organism evidence="1">
    <name type="scientific">Anopheles atroparvus</name>
    <name type="common">European mosquito</name>
    <dbReference type="NCBI Taxonomy" id="41427"/>
    <lineage>
        <taxon>Eukaryota</taxon>
        <taxon>Metazoa</taxon>
        <taxon>Ecdysozoa</taxon>
        <taxon>Arthropoda</taxon>
        <taxon>Hexapoda</taxon>
        <taxon>Insecta</taxon>
        <taxon>Pterygota</taxon>
        <taxon>Neoptera</taxon>
        <taxon>Endopterygota</taxon>
        <taxon>Diptera</taxon>
        <taxon>Nematocera</taxon>
        <taxon>Culicoidea</taxon>
        <taxon>Culicidae</taxon>
        <taxon>Anophelinae</taxon>
        <taxon>Anopheles</taxon>
    </lineage>
</organism>
<proteinExistence type="predicted"/>